<accession>A0ACC0JNX0</accession>
<evidence type="ECO:0000313" key="1">
    <source>
        <dbReference type="EMBL" id="KAI8425590.1"/>
    </source>
</evidence>
<protein>
    <submittedName>
        <fullName evidence="1">Uncharacterized protein</fullName>
    </submittedName>
</protein>
<sequence length="338" mass="36102">MRVGSASVAMRVGSASVAMRVGSASVAMRVGSASVTIRVGSASVAMRVGSASVAMRVGSASVAIRVGSASVAMRVGSASVTMRVGSASVTMRVGSASVTMRVGSASVTMGVGSASGGAGGSTINSTAEAFYTSAKRQLPKQIFKQISKSQDTQGVKILFRTNLFCATFLVSPNRAGSNQAKSRAERQRRMDAYGCRSPGVEKWRGNLWPKTDELRAAMDGWMDGWKNLAVFITYHGYSPLVLMPPHGLLLLDLPLLRHLHLLVAPLDPRLRLDEGLRGLHGGRDRRCSHCHLVLWKEREKQSSTVNNQSLLNPADVLDKRGSTAYRVNAVVWAMRSIS</sequence>
<dbReference type="Proteomes" id="UP001064048">
    <property type="component" value="Chromosome 19"/>
</dbReference>
<gene>
    <name evidence="1" type="ORF">MSG28_011409</name>
</gene>
<organism evidence="1 2">
    <name type="scientific">Choristoneura fumiferana</name>
    <name type="common">Spruce budworm moth</name>
    <name type="synonym">Archips fumiferana</name>
    <dbReference type="NCBI Taxonomy" id="7141"/>
    <lineage>
        <taxon>Eukaryota</taxon>
        <taxon>Metazoa</taxon>
        <taxon>Ecdysozoa</taxon>
        <taxon>Arthropoda</taxon>
        <taxon>Hexapoda</taxon>
        <taxon>Insecta</taxon>
        <taxon>Pterygota</taxon>
        <taxon>Neoptera</taxon>
        <taxon>Endopterygota</taxon>
        <taxon>Lepidoptera</taxon>
        <taxon>Glossata</taxon>
        <taxon>Ditrysia</taxon>
        <taxon>Tortricoidea</taxon>
        <taxon>Tortricidae</taxon>
        <taxon>Tortricinae</taxon>
        <taxon>Choristoneura</taxon>
    </lineage>
</organism>
<proteinExistence type="predicted"/>
<dbReference type="EMBL" id="CM046119">
    <property type="protein sequence ID" value="KAI8425590.1"/>
    <property type="molecule type" value="Genomic_DNA"/>
</dbReference>
<keyword evidence="2" id="KW-1185">Reference proteome</keyword>
<reference evidence="1 2" key="1">
    <citation type="journal article" date="2022" name="Genome Biol. Evol.">
        <title>The Spruce Budworm Genome: Reconstructing the Evolutionary History of Antifreeze Proteins.</title>
        <authorList>
            <person name="Beliveau C."/>
            <person name="Gagne P."/>
            <person name="Picq S."/>
            <person name="Vernygora O."/>
            <person name="Keeling C.I."/>
            <person name="Pinkney K."/>
            <person name="Doucet D."/>
            <person name="Wen F."/>
            <person name="Johnston J.S."/>
            <person name="Maaroufi H."/>
            <person name="Boyle B."/>
            <person name="Laroche J."/>
            <person name="Dewar K."/>
            <person name="Juretic N."/>
            <person name="Blackburn G."/>
            <person name="Nisole A."/>
            <person name="Brunet B."/>
            <person name="Brandao M."/>
            <person name="Lumley L."/>
            <person name="Duan J."/>
            <person name="Quan G."/>
            <person name="Lucarotti C.J."/>
            <person name="Roe A.D."/>
            <person name="Sperling F.A.H."/>
            <person name="Levesque R.C."/>
            <person name="Cusson M."/>
        </authorList>
    </citation>
    <scope>NUCLEOTIDE SEQUENCE [LARGE SCALE GENOMIC DNA]</scope>
    <source>
        <strain evidence="1">Glfc:IPQL:Cfum</strain>
    </source>
</reference>
<evidence type="ECO:0000313" key="2">
    <source>
        <dbReference type="Proteomes" id="UP001064048"/>
    </source>
</evidence>
<name>A0ACC0JNX0_CHOFU</name>
<comment type="caution">
    <text evidence="1">The sequence shown here is derived from an EMBL/GenBank/DDBJ whole genome shotgun (WGS) entry which is preliminary data.</text>
</comment>